<evidence type="ECO:0000313" key="1">
    <source>
        <dbReference type="EMBL" id="ERZ99652.1"/>
    </source>
</evidence>
<sequence>MYMIYEHTVYVRRQDRILLIQCQRCVPTYWLSEIKNCKIPVLQMLVNNLGCLFRIIIVARFPEKNKAYAIRYQKSIFKVSSLLN</sequence>
<dbReference type="HOGENOM" id="CLU_2528621_0_0_1"/>
<accession>U9T013</accession>
<protein>
    <submittedName>
        <fullName evidence="1">Uncharacterized protein</fullName>
    </submittedName>
</protein>
<proteinExistence type="predicted"/>
<organism evidence="1">
    <name type="scientific">Rhizophagus irregularis (strain DAOM 181602 / DAOM 197198 / MUCL 43194)</name>
    <name type="common">Arbuscular mycorrhizal fungus</name>
    <name type="synonym">Glomus intraradices</name>
    <dbReference type="NCBI Taxonomy" id="747089"/>
    <lineage>
        <taxon>Eukaryota</taxon>
        <taxon>Fungi</taxon>
        <taxon>Fungi incertae sedis</taxon>
        <taxon>Mucoromycota</taxon>
        <taxon>Glomeromycotina</taxon>
        <taxon>Glomeromycetes</taxon>
        <taxon>Glomerales</taxon>
        <taxon>Glomeraceae</taxon>
        <taxon>Rhizophagus</taxon>
    </lineage>
</organism>
<name>U9T013_RHIID</name>
<dbReference type="EMBL" id="KI297807">
    <property type="protein sequence ID" value="ERZ99652.1"/>
    <property type="molecule type" value="Genomic_DNA"/>
</dbReference>
<gene>
    <name evidence="1" type="ORF">GLOINDRAFT_276425</name>
</gene>
<dbReference type="AlphaFoldDB" id="U9T013"/>
<reference evidence="1" key="1">
    <citation type="submission" date="2013-07" db="EMBL/GenBank/DDBJ databases">
        <title>The genome of an arbuscular mycorrhizal fungus provides insights into the evolution of the oldest plant symbiosis.</title>
        <authorList>
            <consortium name="DOE Joint Genome Institute"/>
            <person name="Tisserant E."/>
            <person name="Malbreil M."/>
            <person name="Kuo A."/>
            <person name="Kohler A."/>
            <person name="Symeonidi A."/>
            <person name="Balestrini R."/>
            <person name="Charron P."/>
            <person name="Duensing N."/>
            <person name="Frei-dit-Frey N."/>
            <person name="Gianinazzi-Pearson V."/>
            <person name="Gilbert B."/>
            <person name="Handa Y."/>
            <person name="Hijri M."/>
            <person name="Kaul R."/>
            <person name="Kawaguchi M."/>
            <person name="Krajinski F."/>
            <person name="Lammers P."/>
            <person name="Lapierre D."/>
            <person name="Masclaux F.G."/>
            <person name="Murat C."/>
            <person name="Morin E."/>
            <person name="Ndikumana S."/>
            <person name="Pagni M."/>
            <person name="Petitpierre D."/>
            <person name="Requena N."/>
            <person name="Rosikiewicz P."/>
            <person name="Riley R."/>
            <person name="Saito K."/>
            <person name="San Clemente H."/>
            <person name="Shapiro H."/>
            <person name="van Tuinen D."/>
            <person name="Becard G."/>
            <person name="Bonfante P."/>
            <person name="Paszkowski U."/>
            <person name="Shachar-Hill Y."/>
            <person name="Young J.P."/>
            <person name="Sanders I.R."/>
            <person name="Henrissat B."/>
            <person name="Rensing S.A."/>
            <person name="Grigoriev I.V."/>
            <person name="Corradi N."/>
            <person name="Roux C."/>
            <person name="Martin F."/>
        </authorList>
    </citation>
    <scope>NUCLEOTIDE SEQUENCE</scope>
    <source>
        <strain evidence="1">DAOM 197198</strain>
    </source>
</reference>